<gene>
    <name evidence="1" type="ORF">ACI1P1_18795</name>
</gene>
<evidence type="ECO:0000313" key="2">
    <source>
        <dbReference type="Proteomes" id="UP001631969"/>
    </source>
</evidence>
<accession>A0ACC7P120</accession>
<dbReference type="EMBL" id="JBJURJ010000012">
    <property type="protein sequence ID" value="MFM9330352.1"/>
    <property type="molecule type" value="Genomic_DNA"/>
</dbReference>
<evidence type="ECO:0000313" key="1">
    <source>
        <dbReference type="EMBL" id="MFM9330352.1"/>
    </source>
</evidence>
<comment type="caution">
    <text evidence="1">The sequence shown here is derived from an EMBL/GenBank/DDBJ whole genome shotgun (WGS) entry which is preliminary data.</text>
</comment>
<keyword evidence="2" id="KW-1185">Reference proteome</keyword>
<protein>
    <submittedName>
        <fullName evidence="1">DNA alkylation repair protein</fullName>
    </submittedName>
</protein>
<sequence length="363" mass="41500">MEPLKYMYTPELLEGFAHKVAGVYPAFDQPGFLASVFDIEWDSRELKDRYRHIARMLGEYLPADYNRAIHILEGIAADCRGFPYIFFPEFVCLYGLEHWDTSLRALRSFTPSSSSEFAVRPYIELDQEQMLEAMLAWTQDPDEHVRRLASEGCRPRLPWGKPLRQLIADPGPLFPILTALMQDESEYVRRSVANNLNDIAKDHPELVLHLAAVHLGLSRNTDRLLKHACRTLLKKGNPEALRLFGFGSSDVQSSVDIRELQIEPETIRLGEQLRFSFQLSSKEPASFRLQYAVEYVKANGKTAPKRFHLPERKGFSGDEVISWSVTVKDFTTRKHYPGYHRVSILVNGEERAAGGFMLELPGE</sequence>
<organism evidence="1 2">
    <name type="scientific">Paenibacillus mesotrionivorans</name>
    <dbReference type="NCBI Taxonomy" id="3160968"/>
    <lineage>
        <taxon>Bacteria</taxon>
        <taxon>Bacillati</taxon>
        <taxon>Bacillota</taxon>
        <taxon>Bacilli</taxon>
        <taxon>Bacillales</taxon>
        <taxon>Paenibacillaceae</taxon>
        <taxon>Paenibacillus</taxon>
    </lineage>
</organism>
<reference evidence="1" key="1">
    <citation type="submission" date="2024-12" db="EMBL/GenBank/DDBJ databases">
        <authorList>
            <person name="Wu N."/>
        </authorList>
    </citation>
    <scope>NUCLEOTIDE SEQUENCE</scope>
    <source>
        <strain evidence="1">P15</strain>
    </source>
</reference>
<name>A0ACC7P120_9BACL</name>
<dbReference type="Proteomes" id="UP001631969">
    <property type="component" value="Unassembled WGS sequence"/>
</dbReference>
<proteinExistence type="predicted"/>